<evidence type="ECO:0000256" key="2">
    <source>
        <dbReference type="ARBA" id="ARBA00023295"/>
    </source>
</evidence>
<dbReference type="Gene3D" id="1.50.10.10">
    <property type="match status" value="1"/>
</dbReference>
<dbReference type="PANTHER" id="PTHR23403:SF1">
    <property type="entry name" value="TREHALASE"/>
    <property type="match status" value="1"/>
</dbReference>
<name>A0A931E1U8_9BACT</name>
<protein>
    <submittedName>
        <fullName evidence="3">Alpha,alpha-trehalase TreF</fullName>
    </submittedName>
</protein>
<accession>A0A931E1U8</accession>
<keyword evidence="4" id="KW-1185">Reference proteome</keyword>
<evidence type="ECO:0000313" key="4">
    <source>
        <dbReference type="Proteomes" id="UP000628448"/>
    </source>
</evidence>
<dbReference type="Pfam" id="PF01204">
    <property type="entry name" value="Trehalase"/>
    <property type="match status" value="1"/>
</dbReference>
<dbReference type="AlphaFoldDB" id="A0A931E1U8"/>
<dbReference type="PROSITE" id="PS00928">
    <property type="entry name" value="TREHALASE_2"/>
    <property type="match status" value="1"/>
</dbReference>
<dbReference type="PROSITE" id="PS00927">
    <property type="entry name" value="TREHALASE_1"/>
    <property type="match status" value="1"/>
</dbReference>
<comment type="caution">
    <text evidence="3">The sequence shown here is derived from an EMBL/GenBank/DDBJ whole genome shotgun (WGS) entry which is preliminary data.</text>
</comment>
<dbReference type="RefSeq" id="WP_196989548.1">
    <property type="nucleotide sequence ID" value="NZ_JADWYR010000001.1"/>
</dbReference>
<dbReference type="NCBIfam" id="NF009774">
    <property type="entry name" value="PRK13271.1"/>
    <property type="match status" value="1"/>
</dbReference>
<gene>
    <name evidence="3" type="primary">treF</name>
    <name evidence="3" type="ORF">I5907_04590</name>
</gene>
<proteinExistence type="predicted"/>
<dbReference type="PANTHER" id="PTHR23403">
    <property type="entry name" value="TREHALASE"/>
    <property type="match status" value="1"/>
</dbReference>
<dbReference type="InterPro" id="IPR008928">
    <property type="entry name" value="6-hairpin_glycosidase_sf"/>
</dbReference>
<dbReference type="InterPro" id="IPR012341">
    <property type="entry name" value="6hp_glycosidase-like_sf"/>
</dbReference>
<dbReference type="Proteomes" id="UP000628448">
    <property type="component" value="Unassembled WGS sequence"/>
</dbReference>
<evidence type="ECO:0000313" key="3">
    <source>
        <dbReference type="EMBL" id="MBG9375498.1"/>
    </source>
</evidence>
<reference evidence="3" key="1">
    <citation type="submission" date="2020-11" db="EMBL/GenBank/DDBJ databases">
        <title>Bacterial whole genome sequence for Panacibacter sp. DH6.</title>
        <authorList>
            <person name="Le V."/>
            <person name="Ko S."/>
            <person name="Ahn C.-Y."/>
            <person name="Oh H.-M."/>
        </authorList>
    </citation>
    <scope>NUCLEOTIDE SEQUENCE</scope>
    <source>
        <strain evidence="3">DH6</strain>
    </source>
</reference>
<dbReference type="InterPro" id="IPR018232">
    <property type="entry name" value="Glyco_hydro_37_CS"/>
</dbReference>
<dbReference type="SUPFAM" id="SSF48208">
    <property type="entry name" value="Six-hairpin glycosidases"/>
    <property type="match status" value="1"/>
</dbReference>
<dbReference type="InterPro" id="IPR001661">
    <property type="entry name" value="Glyco_hydro_37"/>
</dbReference>
<dbReference type="EMBL" id="JADWYR010000001">
    <property type="protein sequence ID" value="MBG9375498.1"/>
    <property type="molecule type" value="Genomic_DNA"/>
</dbReference>
<dbReference type="PRINTS" id="PR00744">
    <property type="entry name" value="GLHYDRLASE37"/>
</dbReference>
<keyword evidence="1" id="KW-0378">Hydrolase</keyword>
<evidence type="ECO:0000256" key="1">
    <source>
        <dbReference type="ARBA" id="ARBA00022801"/>
    </source>
</evidence>
<organism evidence="3 4">
    <name type="scientific">Panacibacter microcysteis</name>
    <dbReference type="NCBI Taxonomy" id="2793269"/>
    <lineage>
        <taxon>Bacteria</taxon>
        <taxon>Pseudomonadati</taxon>
        <taxon>Bacteroidota</taxon>
        <taxon>Chitinophagia</taxon>
        <taxon>Chitinophagales</taxon>
        <taxon>Chitinophagaceae</taxon>
        <taxon>Panacibacter</taxon>
    </lineage>
</organism>
<sequence>MKQKELYQYHELFDAVQMQQIFPDGKTFTDCTTQQPLEAINIKYQLHKNDPGFDLGAFIKSNFSIPTPPQQHYTKREESVTAHINNLWSVLTRSADDQTSHAYSSLIPLPFPYIVPGGRFGEIYYWDSYFTMLGLQAAGRTGLIKNMADNFSFLIDHIGYIPNGNRTYFLGRSQPPFYSFMIKLLAETEGDSVFLKYLPQMEKEYAFWMRGADMPANQQASHHVVKMPGGELLNRYWDEHHTPRPESYREDVELVHTATDKPAAYRHLRAGAASGWDFSCRWFKDVHDFASIHTTDIIPVDLNCLLLHLEETMQQAYTAAGNTAQANSFTEKAGQRKSAIQRYCWNDALQFYVDVDFMEGVQKKLSTIAAAFPLYVNVATKEQATAVAAKIEKFFLQPGGVATTLEMSGQQWDAPNGWAPLQWVTITGLKNYGFRELAAQIAQRWIALNKRVYRRTGKLMEKYNVYNVELDAGGGEYPSQDGFGWTNGVLLKLIKEYGEPL</sequence>
<dbReference type="GO" id="GO:0005993">
    <property type="term" value="P:trehalose catabolic process"/>
    <property type="evidence" value="ECO:0007669"/>
    <property type="project" value="TreeGrafter"/>
</dbReference>
<keyword evidence="2" id="KW-0326">Glycosidase</keyword>
<dbReference type="NCBIfam" id="NF009773">
    <property type="entry name" value="PRK13270.1"/>
    <property type="match status" value="1"/>
</dbReference>
<dbReference type="GO" id="GO:0004555">
    <property type="term" value="F:alpha,alpha-trehalase activity"/>
    <property type="evidence" value="ECO:0007669"/>
    <property type="project" value="InterPro"/>
</dbReference>